<keyword evidence="2" id="KW-1185">Reference proteome</keyword>
<proteinExistence type="predicted"/>
<dbReference type="OrthoDB" id="2375676at2"/>
<dbReference type="RefSeq" id="WP_109687878.1">
    <property type="nucleotide sequence ID" value="NZ_QGGL01000005.1"/>
</dbReference>
<dbReference type="EMBL" id="QGGL01000005">
    <property type="protein sequence ID" value="PWK14404.1"/>
    <property type="molecule type" value="Genomic_DNA"/>
</dbReference>
<comment type="caution">
    <text evidence="1">The sequence shown here is derived from an EMBL/GenBank/DDBJ whole genome shotgun (WGS) entry which is preliminary data.</text>
</comment>
<gene>
    <name evidence="1" type="ORF">C7459_105161</name>
</gene>
<accession>A0A316DX34</accession>
<sequence>MNYAYILESSRKAKAARSLYEYLKTHTKQPFLEAAVVADFPIADGIQVQNQDKHRVINLRLHDEHLSPYMRSDMSLFHLLMMDEKADMRMYRAEAGWMLVFEGIQVVPKPFGQSGYDMR</sequence>
<dbReference type="AlphaFoldDB" id="A0A316DX34"/>
<name>A0A316DX34_9BACL</name>
<dbReference type="Proteomes" id="UP000245634">
    <property type="component" value="Unassembled WGS sequence"/>
</dbReference>
<organism evidence="1 2">
    <name type="scientific">Tumebacillus permanentifrigoris</name>
    <dbReference type="NCBI Taxonomy" id="378543"/>
    <lineage>
        <taxon>Bacteria</taxon>
        <taxon>Bacillati</taxon>
        <taxon>Bacillota</taxon>
        <taxon>Bacilli</taxon>
        <taxon>Bacillales</taxon>
        <taxon>Alicyclobacillaceae</taxon>
        <taxon>Tumebacillus</taxon>
    </lineage>
</organism>
<reference evidence="1 2" key="1">
    <citation type="submission" date="2018-05" db="EMBL/GenBank/DDBJ databases">
        <title>Genomic Encyclopedia of Type Strains, Phase IV (KMG-IV): sequencing the most valuable type-strain genomes for metagenomic binning, comparative biology and taxonomic classification.</title>
        <authorList>
            <person name="Goeker M."/>
        </authorList>
    </citation>
    <scope>NUCLEOTIDE SEQUENCE [LARGE SCALE GENOMIC DNA]</scope>
    <source>
        <strain evidence="1 2">DSM 18773</strain>
    </source>
</reference>
<evidence type="ECO:0000313" key="1">
    <source>
        <dbReference type="EMBL" id="PWK14404.1"/>
    </source>
</evidence>
<evidence type="ECO:0000313" key="2">
    <source>
        <dbReference type="Proteomes" id="UP000245634"/>
    </source>
</evidence>
<protein>
    <submittedName>
        <fullName evidence="1">Uncharacterized protein</fullName>
    </submittedName>
</protein>